<sequence length="74" mass="8091">MRHVRCCGRWSIVPGSRAPALAELLSKLTPYPLQPVRKLLPSSEPETSKAVSRAVVDPGRTEQPCPRVSPDSDL</sequence>
<feature type="region of interest" description="Disordered" evidence="1">
    <location>
        <begin position="38"/>
        <end position="74"/>
    </location>
</feature>
<gene>
    <name evidence="2" type="ORF">E5288_WYG015995</name>
</gene>
<dbReference type="EMBL" id="VBQZ03000064">
    <property type="protein sequence ID" value="MXQ90610.1"/>
    <property type="molecule type" value="Genomic_DNA"/>
</dbReference>
<evidence type="ECO:0000313" key="3">
    <source>
        <dbReference type="Proteomes" id="UP000322234"/>
    </source>
</evidence>
<evidence type="ECO:0000256" key="1">
    <source>
        <dbReference type="SAM" id="MobiDB-lite"/>
    </source>
</evidence>
<keyword evidence="3" id="KW-1185">Reference proteome</keyword>
<accession>A0A6B0RKE9</accession>
<comment type="caution">
    <text evidence="2">The sequence shown here is derived from an EMBL/GenBank/DDBJ whole genome shotgun (WGS) entry which is preliminary data.</text>
</comment>
<proteinExistence type="predicted"/>
<name>A0A6B0RKE9_9CETA</name>
<evidence type="ECO:0000313" key="2">
    <source>
        <dbReference type="EMBL" id="MXQ90610.1"/>
    </source>
</evidence>
<organism evidence="2 3">
    <name type="scientific">Bos mutus</name>
    <name type="common">wild yak</name>
    <dbReference type="NCBI Taxonomy" id="72004"/>
    <lineage>
        <taxon>Eukaryota</taxon>
        <taxon>Metazoa</taxon>
        <taxon>Chordata</taxon>
        <taxon>Craniata</taxon>
        <taxon>Vertebrata</taxon>
        <taxon>Euteleostomi</taxon>
        <taxon>Mammalia</taxon>
        <taxon>Eutheria</taxon>
        <taxon>Laurasiatheria</taxon>
        <taxon>Artiodactyla</taxon>
        <taxon>Ruminantia</taxon>
        <taxon>Pecora</taxon>
        <taxon>Bovidae</taxon>
        <taxon>Bovinae</taxon>
        <taxon>Bos</taxon>
    </lineage>
</organism>
<protein>
    <submittedName>
        <fullName evidence="2">Uncharacterized protein</fullName>
    </submittedName>
</protein>
<dbReference type="Proteomes" id="UP000322234">
    <property type="component" value="Unassembled WGS sequence"/>
</dbReference>
<reference evidence="2" key="1">
    <citation type="submission" date="2019-10" db="EMBL/GenBank/DDBJ databases">
        <title>The sequence and de novo assembly of the wild yak genome.</title>
        <authorList>
            <person name="Liu Y."/>
        </authorList>
    </citation>
    <scope>NUCLEOTIDE SEQUENCE [LARGE SCALE GENOMIC DNA]</scope>
    <source>
        <strain evidence="2">WY2019</strain>
    </source>
</reference>
<dbReference type="AlphaFoldDB" id="A0A6B0RKE9"/>